<evidence type="ECO:0000256" key="14">
    <source>
        <dbReference type="ARBA" id="ARBA00022990"/>
    </source>
</evidence>
<evidence type="ECO:0000256" key="5">
    <source>
        <dbReference type="ARBA" id="ARBA00022490"/>
    </source>
</evidence>
<comment type="cofactor">
    <cofactor evidence="1">
        <name>Mg(2+)</name>
        <dbReference type="ChEBI" id="CHEBI:18420"/>
    </cofactor>
</comment>
<proteinExistence type="inferred from homology"/>
<dbReference type="InterPro" id="IPR000719">
    <property type="entry name" value="Prot_kinase_dom"/>
</dbReference>
<evidence type="ECO:0000313" key="22">
    <source>
        <dbReference type="EMBL" id="KAL1006253.1"/>
    </source>
</evidence>
<keyword evidence="5" id="KW-0963">Cytoplasm</keyword>
<dbReference type="FunFam" id="3.10.20.90:FF:000043">
    <property type="entry name" value="serine/threonine-protein kinase OSR1 isoform X1"/>
    <property type="match status" value="1"/>
</dbReference>
<feature type="domain" description="Protein kinase" evidence="21">
    <location>
        <begin position="18"/>
        <end position="292"/>
    </location>
</feature>
<dbReference type="GO" id="GO:0005524">
    <property type="term" value="F:ATP binding"/>
    <property type="evidence" value="ECO:0007669"/>
    <property type="project" value="UniProtKB-UniRule"/>
</dbReference>
<dbReference type="GO" id="GO:0046872">
    <property type="term" value="F:metal ion binding"/>
    <property type="evidence" value="ECO:0007669"/>
    <property type="project" value="UniProtKB-KW"/>
</dbReference>
<comment type="catalytic activity">
    <reaction evidence="18">
        <text>L-seryl-[protein] + ATP = O-phospho-L-seryl-[protein] + ADP + H(+)</text>
        <dbReference type="Rhea" id="RHEA:17989"/>
        <dbReference type="Rhea" id="RHEA-COMP:9863"/>
        <dbReference type="Rhea" id="RHEA-COMP:11604"/>
        <dbReference type="ChEBI" id="CHEBI:15378"/>
        <dbReference type="ChEBI" id="CHEBI:29999"/>
        <dbReference type="ChEBI" id="CHEBI:30616"/>
        <dbReference type="ChEBI" id="CHEBI:83421"/>
        <dbReference type="ChEBI" id="CHEBI:456216"/>
        <dbReference type="EC" id="2.7.11.1"/>
    </reaction>
</comment>
<evidence type="ECO:0000256" key="8">
    <source>
        <dbReference type="ARBA" id="ARBA00022679"/>
    </source>
</evidence>
<evidence type="ECO:0000256" key="7">
    <source>
        <dbReference type="ARBA" id="ARBA00022553"/>
    </source>
</evidence>
<keyword evidence="7" id="KW-0597">Phosphoprotein</keyword>
<dbReference type="InterPro" id="IPR011009">
    <property type="entry name" value="Kinase-like_dom_sf"/>
</dbReference>
<dbReference type="PANTHER" id="PTHR48012:SF1">
    <property type="entry name" value="SERINE_THREONINE-PROTEIN KINASE OSR1"/>
    <property type="match status" value="1"/>
</dbReference>
<reference evidence="22 23" key="1">
    <citation type="submission" date="2024-06" db="EMBL/GenBank/DDBJ databases">
        <authorList>
            <person name="Pan Q."/>
            <person name="Wen M."/>
            <person name="Jouanno E."/>
            <person name="Zahm M."/>
            <person name="Klopp C."/>
            <person name="Cabau C."/>
            <person name="Louis A."/>
            <person name="Berthelot C."/>
            <person name="Parey E."/>
            <person name="Roest Crollius H."/>
            <person name="Montfort J."/>
            <person name="Robinson-Rechavi M."/>
            <person name="Bouchez O."/>
            <person name="Lampietro C."/>
            <person name="Lopez Roques C."/>
            <person name="Donnadieu C."/>
            <person name="Postlethwait J."/>
            <person name="Bobe J."/>
            <person name="Verreycken H."/>
            <person name="Guiguen Y."/>
        </authorList>
    </citation>
    <scope>NUCLEOTIDE SEQUENCE [LARGE SCALE GENOMIC DNA]</scope>
    <source>
        <strain evidence="22">Up_M1</strain>
        <tissue evidence="22">Testis</tissue>
    </source>
</reference>
<evidence type="ECO:0000313" key="23">
    <source>
        <dbReference type="Proteomes" id="UP001557470"/>
    </source>
</evidence>
<dbReference type="SMART" id="SM00220">
    <property type="entry name" value="S_TKc"/>
    <property type="match status" value="1"/>
</dbReference>
<dbReference type="GO" id="GO:0005737">
    <property type="term" value="C:cytoplasm"/>
    <property type="evidence" value="ECO:0007669"/>
    <property type="project" value="UniProtKB-SubCell"/>
</dbReference>
<keyword evidence="14" id="KW-0007">Acetylation</keyword>
<organism evidence="22 23">
    <name type="scientific">Umbra pygmaea</name>
    <name type="common">Eastern mudminnow</name>
    <dbReference type="NCBI Taxonomy" id="75934"/>
    <lineage>
        <taxon>Eukaryota</taxon>
        <taxon>Metazoa</taxon>
        <taxon>Chordata</taxon>
        <taxon>Craniata</taxon>
        <taxon>Vertebrata</taxon>
        <taxon>Euteleostomi</taxon>
        <taxon>Actinopterygii</taxon>
        <taxon>Neopterygii</taxon>
        <taxon>Teleostei</taxon>
        <taxon>Protacanthopterygii</taxon>
        <taxon>Esociformes</taxon>
        <taxon>Umbridae</taxon>
        <taxon>Umbra</taxon>
    </lineage>
</organism>
<keyword evidence="9" id="KW-0479">Metal-binding</keyword>
<evidence type="ECO:0000256" key="6">
    <source>
        <dbReference type="ARBA" id="ARBA00022527"/>
    </source>
</evidence>
<evidence type="ECO:0000256" key="17">
    <source>
        <dbReference type="ARBA" id="ARBA00047899"/>
    </source>
</evidence>
<feature type="binding site" evidence="19">
    <location>
        <position position="47"/>
    </location>
    <ligand>
        <name>ATP</name>
        <dbReference type="ChEBI" id="CHEBI:30616"/>
    </ligand>
</feature>
<comment type="subcellular location">
    <subcellularLocation>
        <location evidence="2">Cytoplasm</location>
    </subcellularLocation>
</comment>
<dbReference type="EC" id="2.7.11.1" evidence="4"/>
<dbReference type="FunFam" id="1.10.510.10:FF:000068">
    <property type="entry name" value="STE20/SPS1-related proline-alanine-rich protein kinase"/>
    <property type="match status" value="1"/>
</dbReference>
<evidence type="ECO:0000259" key="21">
    <source>
        <dbReference type="PROSITE" id="PS50011"/>
    </source>
</evidence>
<dbReference type="EMBL" id="JAGEUA010000002">
    <property type="protein sequence ID" value="KAL1006253.1"/>
    <property type="molecule type" value="Genomic_DNA"/>
</dbReference>
<evidence type="ECO:0000256" key="1">
    <source>
        <dbReference type="ARBA" id="ARBA00001946"/>
    </source>
</evidence>
<evidence type="ECO:0000256" key="11">
    <source>
        <dbReference type="ARBA" id="ARBA00022777"/>
    </source>
</evidence>
<dbReference type="Gene3D" id="1.10.510.10">
    <property type="entry name" value="Transferase(Phosphotransferase) domain 1"/>
    <property type="match status" value="1"/>
</dbReference>
<evidence type="ECO:0000256" key="4">
    <source>
        <dbReference type="ARBA" id="ARBA00012513"/>
    </source>
</evidence>
<dbReference type="PROSITE" id="PS50011">
    <property type="entry name" value="PROTEIN_KINASE_DOM"/>
    <property type="match status" value="1"/>
</dbReference>
<protein>
    <recommendedName>
        <fullName evidence="15">Serine/threonine-protein kinase OSR1</fullName>
        <ecNumber evidence="4">2.7.11.1</ecNumber>
    </recommendedName>
    <alternativeName>
        <fullName evidence="16">Oxidative stress-responsive 1 protein</fullName>
    </alternativeName>
</protein>
<evidence type="ECO:0000256" key="3">
    <source>
        <dbReference type="ARBA" id="ARBA00008874"/>
    </source>
</evidence>
<feature type="compositionally biased region" description="Acidic residues" evidence="20">
    <location>
        <begin position="335"/>
        <end position="348"/>
    </location>
</feature>
<keyword evidence="10 19" id="KW-0547">Nucleotide-binding</keyword>
<evidence type="ECO:0000256" key="15">
    <source>
        <dbReference type="ARBA" id="ARBA00040079"/>
    </source>
</evidence>
<dbReference type="PANTHER" id="PTHR48012">
    <property type="entry name" value="STERILE20-LIKE KINASE, ISOFORM B-RELATED"/>
    <property type="match status" value="1"/>
</dbReference>
<keyword evidence="12 19" id="KW-0067">ATP-binding</keyword>
<evidence type="ECO:0000256" key="20">
    <source>
        <dbReference type="SAM" id="MobiDB-lite"/>
    </source>
</evidence>
<keyword evidence="8" id="KW-0808">Transferase</keyword>
<feature type="region of interest" description="Disordered" evidence="20">
    <location>
        <begin position="384"/>
        <end position="403"/>
    </location>
</feature>
<dbReference type="InterPro" id="IPR024678">
    <property type="entry name" value="Kinase_OSR1/WNK_CCT"/>
</dbReference>
<dbReference type="Pfam" id="PF00069">
    <property type="entry name" value="Pkinase"/>
    <property type="match status" value="1"/>
</dbReference>
<evidence type="ECO:0000256" key="16">
    <source>
        <dbReference type="ARBA" id="ARBA00042936"/>
    </source>
</evidence>
<comment type="similarity">
    <text evidence="3">Belongs to the protein kinase superfamily. STE Ser/Thr protein kinase family. STE20 subfamily.</text>
</comment>
<dbReference type="AlphaFoldDB" id="A0ABD0XBB8"/>
<dbReference type="InterPro" id="IPR017441">
    <property type="entry name" value="Protein_kinase_ATP_BS"/>
</dbReference>
<dbReference type="CDD" id="cd06610">
    <property type="entry name" value="STKc_OSR1_SPAK"/>
    <property type="match status" value="1"/>
</dbReference>
<dbReference type="InterPro" id="IPR050629">
    <property type="entry name" value="STE20/SPS1-PAK"/>
</dbReference>
<evidence type="ECO:0000256" key="9">
    <source>
        <dbReference type="ARBA" id="ARBA00022723"/>
    </source>
</evidence>
<evidence type="ECO:0000256" key="18">
    <source>
        <dbReference type="ARBA" id="ARBA00048679"/>
    </source>
</evidence>
<evidence type="ECO:0000256" key="2">
    <source>
        <dbReference type="ARBA" id="ARBA00004496"/>
    </source>
</evidence>
<accession>A0ABD0XBB8</accession>
<dbReference type="Proteomes" id="UP001557470">
    <property type="component" value="Unassembled WGS sequence"/>
</dbReference>
<dbReference type="PROSITE" id="PS00107">
    <property type="entry name" value="PROTEIN_KINASE_ATP"/>
    <property type="match status" value="1"/>
</dbReference>
<dbReference type="Pfam" id="PF12202">
    <property type="entry name" value="OSR1_C"/>
    <property type="match status" value="1"/>
</dbReference>
<keyword evidence="13" id="KW-0460">Magnesium</keyword>
<keyword evidence="6" id="KW-0723">Serine/threonine-protein kinase</keyword>
<dbReference type="Gene3D" id="3.10.20.90">
    <property type="entry name" value="Phosphatidylinositol 3-kinase Catalytic Subunit, Chain A, domain 1"/>
    <property type="match status" value="1"/>
</dbReference>
<dbReference type="Gene3D" id="3.30.200.20">
    <property type="entry name" value="Phosphorylase Kinase, domain 1"/>
    <property type="match status" value="1"/>
</dbReference>
<dbReference type="SUPFAM" id="SSF56112">
    <property type="entry name" value="Protein kinase-like (PK-like)"/>
    <property type="match status" value="1"/>
</dbReference>
<evidence type="ECO:0000256" key="12">
    <source>
        <dbReference type="ARBA" id="ARBA00022840"/>
    </source>
</evidence>
<keyword evidence="11" id="KW-0418">Kinase</keyword>
<comment type="catalytic activity">
    <reaction evidence="17">
        <text>L-threonyl-[protein] + ATP = O-phospho-L-threonyl-[protein] + ADP + H(+)</text>
        <dbReference type="Rhea" id="RHEA:46608"/>
        <dbReference type="Rhea" id="RHEA-COMP:11060"/>
        <dbReference type="Rhea" id="RHEA-COMP:11605"/>
        <dbReference type="ChEBI" id="CHEBI:15378"/>
        <dbReference type="ChEBI" id="CHEBI:30013"/>
        <dbReference type="ChEBI" id="CHEBI:30616"/>
        <dbReference type="ChEBI" id="CHEBI:61977"/>
        <dbReference type="ChEBI" id="CHEBI:456216"/>
        <dbReference type="EC" id="2.7.11.1"/>
    </reaction>
</comment>
<dbReference type="GO" id="GO:0004674">
    <property type="term" value="F:protein serine/threonine kinase activity"/>
    <property type="evidence" value="ECO:0007669"/>
    <property type="project" value="UniProtKB-KW"/>
</dbReference>
<name>A0ABD0XBB8_UMBPY</name>
<keyword evidence="23" id="KW-1185">Reference proteome</keyword>
<feature type="region of interest" description="Disordered" evidence="20">
    <location>
        <begin position="316"/>
        <end position="371"/>
    </location>
</feature>
<evidence type="ECO:0000256" key="10">
    <source>
        <dbReference type="ARBA" id="ARBA00022741"/>
    </source>
</evidence>
<dbReference type="FunFam" id="3.30.200.20:FF:000114">
    <property type="entry name" value="serine/threonine-protein kinase OSR1 isoform X1"/>
    <property type="match status" value="1"/>
</dbReference>
<evidence type="ECO:0000256" key="13">
    <source>
        <dbReference type="ARBA" id="ARBA00022842"/>
    </source>
</evidence>
<sequence length="526" mass="57945">MAEDLMSSQPWSINKDDYELLEVIGSGATAVVQAAFCRPRKEKVAIKRINLEKCQTSMDELLKEIQAMSQCHHPNIVSYYTSFVVKDELWLVMKLLSGGSMLDVIKHIISQGEHTNGVLDEASIATILKEVLEGLDYLHKNGQIHRDLKAGNILLGEDGSIQIADFGVSSFLATGGDITRNKVRKTFVGTPCWMAPEVMEQVRGYDFKADIWSFGITAIELATGSAPYHKYPPMKVLMLTLQNDPPTLETGIQDKEMVKKYGKSFRKMITLCLQKDPEKRPTSAELLKHKFFQKAKNNEFLQEKLLQRAPTISERSKKVRRVPGSSGRLHKTEDGDWEWSDEEFDVESEEGRAAVTAQRSPRVKEAFQDSEGLQTPDLLLRDLTQAGGQAPPHPAPGPANSLPTAQISASLLGLPAATAAATTQAPAVATCAISLVLRLRNLKKELNDIRFEFMPGRDTADGVSQELVSAGLVDGRDVVIVAANLQKIVDEPQAYRNITFKLASGVEGSEIPDDVKLMGFAQLSIS</sequence>
<gene>
    <name evidence="22" type="ORF">UPYG_G00069790</name>
</gene>
<evidence type="ECO:0000256" key="19">
    <source>
        <dbReference type="PROSITE-ProRule" id="PRU10141"/>
    </source>
</evidence>
<comment type="caution">
    <text evidence="22">The sequence shown here is derived from an EMBL/GenBank/DDBJ whole genome shotgun (WGS) entry which is preliminary data.</text>
</comment>